<protein>
    <recommendedName>
        <fullName evidence="4">Transposase</fullName>
    </recommendedName>
</protein>
<comment type="caution">
    <text evidence="2">The sequence shown here is derived from an EMBL/GenBank/DDBJ whole genome shotgun (WGS) entry which is preliminary data.</text>
</comment>
<evidence type="ECO:0000313" key="2">
    <source>
        <dbReference type="EMBL" id="OYR32066.1"/>
    </source>
</evidence>
<proteinExistence type="predicted"/>
<gene>
    <name evidence="2" type="ORF">CES86_0421</name>
</gene>
<sequence>MLESFNGQLASDKDDSLPRKTGLRGRADIMQAETLCQQ</sequence>
<feature type="region of interest" description="Disordered" evidence="1">
    <location>
        <begin position="1"/>
        <end position="26"/>
    </location>
</feature>
<evidence type="ECO:0000256" key="1">
    <source>
        <dbReference type="SAM" id="MobiDB-lite"/>
    </source>
</evidence>
<name>A0A256GZ95_9HYPH</name>
<dbReference type="EMBL" id="NNRN01000031">
    <property type="protein sequence ID" value="OYR32066.1"/>
    <property type="molecule type" value="Genomic_DNA"/>
</dbReference>
<accession>A0A256GZ95</accession>
<organism evidence="2 3">
    <name type="scientific">Brucella lupini</name>
    <dbReference type="NCBI Taxonomy" id="255457"/>
    <lineage>
        <taxon>Bacteria</taxon>
        <taxon>Pseudomonadati</taxon>
        <taxon>Pseudomonadota</taxon>
        <taxon>Alphaproteobacteria</taxon>
        <taxon>Hyphomicrobiales</taxon>
        <taxon>Brucellaceae</taxon>
        <taxon>Brucella/Ochrobactrum group</taxon>
        <taxon>Brucella</taxon>
    </lineage>
</organism>
<dbReference type="AlphaFoldDB" id="A0A256GZ95"/>
<reference evidence="2 3" key="1">
    <citation type="submission" date="2017-07" db="EMBL/GenBank/DDBJ databases">
        <title>Draft genome of Ochrobactrum lupini type strain LUP21.</title>
        <authorList>
            <person name="Krzyzanowska D.M."/>
            <person name="Jafra S."/>
        </authorList>
    </citation>
    <scope>NUCLEOTIDE SEQUENCE [LARGE SCALE GENOMIC DNA]</scope>
    <source>
        <strain evidence="2 3">LUP21</strain>
    </source>
</reference>
<evidence type="ECO:0000313" key="3">
    <source>
        <dbReference type="Proteomes" id="UP000216363"/>
    </source>
</evidence>
<dbReference type="Proteomes" id="UP000216363">
    <property type="component" value="Unassembled WGS sequence"/>
</dbReference>
<evidence type="ECO:0008006" key="4">
    <source>
        <dbReference type="Google" id="ProtNLM"/>
    </source>
</evidence>